<dbReference type="Pfam" id="PF03629">
    <property type="entry name" value="SASA"/>
    <property type="match status" value="1"/>
</dbReference>
<dbReference type="InterPro" id="IPR052940">
    <property type="entry name" value="Carb_Esterase_6"/>
</dbReference>
<feature type="signal peptide" evidence="2">
    <location>
        <begin position="1"/>
        <end position="26"/>
    </location>
</feature>
<dbReference type="OrthoDB" id="42638at2759"/>
<gene>
    <name evidence="4" type="ORF">ZOSMA_342G00200</name>
</gene>
<dbReference type="EMBL" id="LFYR01001082">
    <property type="protein sequence ID" value="KMZ64946.1"/>
    <property type="molecule type" value="Genomic_DNA"/>
</dbReference>
<dbReference type="InterPro" id="IPR005181">
    <property type="entry name" value="SASA"/>
</dbReference>
<dbReference type="Proteomes" id="UP000036987">
    <property type="component" value="Unassembled WGS sequence"/>
</dbReference>
<keyword evidence="5" id="KW-1185">Reference proteome</keyword>
<evidence type="ECO:0000313" key="5">
    <source>
        <dbReference type="Proteomes" id="UP000036987"/>
    </source>
</evidence>
<evidence type="ECO:0000259" key="3">
    <source>
        <dbReference type="Pfam" id="PF03629"/>
    </source>
</evidence>
<dbReference type="SUPFAM" id="SSF52266">
    <property type="entry name" value="SGNH hydrolase"/>
    <property type="match status" value="1"/>
</dbReference>
<proteinExistence type="predicted"/>
<organism evidence="4 5">
    <name type="scientific">Zostera marina</name>
    <name type="common">Eelgrass</name>
    <dbReference type="NCBI Taxonomy" id="29655"/>
    <lineage>
        <taxon>Eukaryota</taxon>
        <taxon>Viridiplantae</taxon>
        <taxon>Streptophyta</taxon>
        <taxon>Embryophyta</taxon>
        <taxon>Tracheophyta</taxon>
        <taxon>Spermatophyta</taxon>
        <taxon>Magnoliopsida</taxon>
        <taxon>Liliopsida</taxon>
        <taxon>Zosteraceae</taxon>
        <taxon>Zostera</taxon>
    </lineage>
</organism>
<protein>
    <submittedName>
        <fullName evidence="4">Carbohydrate esterase, family CE6</fullName>
    </submittedName>
</protein>
<comment type="caution">
    <text evidence="4">The sequence shown here is derived from an EMBL/GenBank/DDBJ whole genome shotgun (WGS) entry which is preliminary data.</text>
</comment>
<keyword evidence="2" id="KW-0732">Signal</keyword>
<reference evidence="5" key="1">
    <citation type="journal article" date="2016" name="Nature">
        <title>The genome of the seagrass Zostera marina reveals angiosperm adaptation to the sea.</title>
        <authorList>
            <person name="Olsen J.L."/>
            <person name="Rouze P."/>
            <person name="Verhelst B."/>
            <person name="Lin Y.-C."/>
            <person name="Bayer T."/>
            <person name="Collen J."/>
            <person name="Dattolo E."/>
            <person name="De Paoli E."/>
            <person name="Dittami S."/>
            <person name="Maumus F."/>
            <person name="Michel G."/>
            <person name="Kersting A."/>
            <person name="Lauritano C."/>
            <person name="Lohaus R."/>
            <person name="Toepel M."/>
            <person name="Tonon T."/>
            <person name="Vanneste K."/>
            <person name="Amirebrahimi M."/>
            <person name="Brakel J."/>
            <person name="Bostroem C."/>
            <person name="Chovatia M."/>
            <person name="Grimwood J."/>
            <person name="Jenkins J.W."/>
            <person name="Jueterbock A."/>
            <person name="Mraz A."/>
            <person name="Stam W.T."/>
            <person name="Tice H."/>
            <person name="Bornberg-Bauer E."/>
            <person name="Green P.J."/>
            <person name="Pearson G.A."/>
            <person name="Procaccini G."/>
            <person name="Duarte C.M."/>
            <person name="Schmutz J."/>
            <person name="Reusch T.B.H."/>
            <person name="Van de Peer Y."/>
        </authorList>
    </citation>
    <scope>NUCLEOTIDE SEQUENCE [LARGE SCALE GENOMIC DNA]</scope>
    <source>
        <strain evidence="5">cv. Finnish</strain>
    </source>
</reference>
<dbReference type="Gene3D" id="3.40.50.1110">
    <property type="entry name" value="SGNH hydrolase"/>
    <property type="match status" value="1"/>
</dbReference>
<keyword evidence="1" id="KW-0378">Hydrolase</keyword>
<evidence type="ECO:0000256" key="2">
    <source>
        <dbReference type="SAM" id="SignalP"/>
    </source>
</evidence>
<feature type="chain" id="PRO_5005527501" evidence="2">
    <location>
        <begin position="27"/>
        <end position="281"/>
    </location>
</feature>
<dbReference type="PANTHER" id="PTHR31988">
    <property type="entry name" value="ESTERASE, PUTATIVE (DUF303)-RELATED"/>
    <property type="match status" value="1"/>
</dbReference>
<dbReference type="AlphaFoldDB" id="A0A0K9P7D3"/>
<dbReference type="OMA" id="IHNVRQD"/>
<sequence length="281" mass="30555">MIPKSSKFLLTLVFSICFYFLLQIRATTTNCSSGVMETTQTTHIFILSGQSNMAGRGGVYNGEWNKLVPPECQPNPRILRFSAESEWVEANVPLHADIDVTKVCGIGPGMIFANNYLPVCAAKTVVGLVPCAIGGTAIAEWEKGEKLYNDMLARAVLALEKAGSGGAIKGVLWYQGESDTDTKSHADVYKAKMKKLIFDVRSDLCQPALPFIQVALASGLEEDLIDLVREAQLSINLPNVLCVDAKSLPLKPDNLHLTTDAQVMLGEMLAGAYVTHFNDFI</sequence>
<dbReference type="PANTHER" id="PTHR31988:SF19">
    <property type="entry name" value="9-O-ACETYL-N-ACETYLNEURAMINIC ACID DEACETYLASE-RELATED"/>
    <property type="match status" value="1"/>
</dbReference>
<accession>A0A0K9P7D3</accession>
<dbReference type="GO" id="GO:0019752">
    <property type="term" value="P:carboxylic acid metabolic process"/>
    <property type="evidence" value="ECO:0000318"/>
    <property type="project" value="GO_Central"/>
</dbReference>
<evidence type="ECO:0000313" key="4">
    <source>
        <dbReference type="EMBL" id="KMZ64946.1"/>
    </source>
</evidence>
<name>A0A0K9P7D3_ZOSMR</name>
<dbReference type="InterPro" id="IPR036514">
    <property type="entry name" value="SGNH_hydro_sf"/>
</dbReference>
<dbReference type="GO" id="GO:0052689">
    <property type="term" value="F:carboxylic ester hydrolase activity"/>
    <property type="evidence" value="ECO:0000318"/>
    <property type="project" value="GO_Central"/>
</dbReference>
<evidence type="ECO:0000256" key="1">
    <source>
        <dbReference type="ARBA" id="ARBA00022801"/>
    </source>
</evidence>
<feature type="domain" description="Sialate O-acetylesterase" evidence="3">
    <location>
        <begin position="42"/>
        <end position="274"/>
    </location>
</feature>